<gene>
    <name evidence="5" type="ORF">B0H16DRAFT_1761374</name>
</gene>
<proteinExistence type="inferred from homology"/>
<dbReference type="AlphaFoldDB" id="A0AAD7IBQ0"/>
<dbReference type="SUPFAM" id="SSF56281">
    <property type="entry name" value="Metallo-hydrolase/oxidoreductase"/>
    <property type="match status" value="1"/>
</dbReference>
<dbReference type="CDD" id="cd07730">
    <property type="entry name" value="metallo-hydrolase-like_MBL-fold"/>
    <property type="match status" value="1"/>
</dbReference>
<evidence type="ECO:0008006" key="7">
    <source>
        <dbReference type="Google" id="ProtNLM"/>
    </source>
</evidence>
<comment type="caution">
    <text evidence="5">The sequence shown here is derived from an EMBL/GenBank/DDBJ whole genome shotgun (WGS) entry which is preliminary data.</text>
</comment>
<dbReference type="Gene3D" id="3.60.15.10">
    <property type="entry name" value="Ribonuclease Z/Hydroxyacylglutathione hydrolase-like"/>
    <property type="match status" value="1"/>
</dbReference>
<dbReference type="PANTHER" id="PTHR42978:SF5">
    <property type="entry name" value="METALLO-BETA-LACTAMASE DOMAIN-CONTAINING PROTEIN"/>
    <property type="match status" value="1"/>
</dbReference>
<accession>A0AAD7IBQ0</accession>
<sequence>MSFEDLNIPASSATVTVKIFDVVDDPRQVVASAGAFVTPVAPGYENLTCPVFAFLIENTTTQQKVLFDLGPRKDLENGAPGVAEAVKAGHLAMPISKDIVEQLSENGVEPKSISAVIWRRVKISSLFLKFGDMSKFPSTTELVFGKDTLTETYETNPRSTLIPSDLAGRNLVRLDFDIAPLVIGGLKALDFFEDGSFYILDVPGHQAGHVCALARVTPTSFVFLGADTCHHAGVFRPTAKLHRNIPCPGELIAAARSISHTHIHAPERTESSFDLSARTTPLLSIAEDGYFEDPAAAHDSIRKMGDFDANPDIFVVLAHDESLGPLIGPFPTFLDQWQAEGWKKGATWAFVDEKNPAFRFGDAATRA</sequence>
<protein>
    <recommendedName>
        <fullName evidence="7">Metallo-beta-lactamase domain-containing protein</fullName>
    </recommendedName>
</protein>
<dbReference type="GO" id="GO:0016787">
    <property type="term" value="F:hydrolase activity"/>
    <property type="evidence" value="ECO:0007669"/>
    <property type="project" value="UniProtKB-KW"/>
</dbReference>
<dbReference type="EMBL" id="JARKIB010000112">
    <property type="protein sequence ID" value="KAJ7738320.1"/>
    <property type="molecule type" value="Genomic_DNA"/>
</dbReference>
<evidence type="ECO:0000256" key="4">
    <source>
        <dbReference type="ARBA" id="ARBA00022833"/>
    </source>
</evidence>
<evidence type="ECO:0000313" key="6">
    <source>
        <dbReference type="Proteomes" id="UP001215598"/>
    </source>
</evidence>
<keyword evidence="4" id="KW-0862">Zinc</keyword>
<evidence type="ECO:0000256" key="2">
    <source>
        <dbReference type="ARBA" id="ARBA00022723"/>
    </source>
</evidence>
<evidence type="ECO:0000313" key="5">
    <source>
        <dbReference type="EMBL" id="KAJ7738320.1"/>
    </source>
</evidence>
<dbReference type="Proteomes" id="UP001215598">
    <property type="component" value="Unassembled WGS sequence"/>
</dbReference>
<evidence type="ECO:0000256" key="1">
    <source>
        <dbReference type="ARBA" id="ARBA00007749"/>
    </source>
</evidence>
<name>A0AAD7IBQ0_9AGAR</name>
<keyword evidence="6" id="KW-1185">Reference proteome</keyword>
<dbReference type="InterPro" id="IPR036866">
    <property type="entry name" value="RibonucZ/Hydroxyglut_hydro"/>
</dbReference>
<dbReference type="InterPro" id="IPR051013">
    <property type="entry name" value="MBL_superfamily_lactonases"/>
</dbReference>
<dbReference type="GO" id="GO:0046872">
    <property type="term" value="F:metal ion binding"/>
    <property type="evidence" value="ECO:0007669"/>
    <property type="project" value="UniProtKB-KW"/>
</dbReference>
<reference evidence="5" key="1">
    <citation type="submission" date="2023-03" db="EMBL/GenBank/DDBJ databases">
        <title>Massive genome expansion in bonnet fungi (Mycena s.s.) driven by repeated elements and novel gene families across ecological guilds.</title>
        <authorList>
            <consortium name="Lawrence Berkeley National Laboratory"/>
            <person name="Harder C.B."/>
            <person name="Miyauchi S."/>
            <person name="Viragh M."/>
            <person name="Kuo A."/>
            <person name="Thoen E."/>
            <person name="Andreopoulos B."/>
            <person name="Lu D."/>
            <person name="Skrede I."/>
            <person name="Drula E."/>
            <person name="Henrissat B."/>
            <person name="Morin E."/>
            <person name="Kohler A."/>
            <person name="Barry K."/>
            <person name="LaButti K."/>
            <person name="Morin E."/>
            <person name="Salamov A."/>
            <person name="Lipzen A."/>
            <person name="Mereny Z."/>
            <person name="Hegedus B."/>
            <person name="Baldrian P."/>
            <person name="Stursova M."/>
            <person name="Weitz H."/>
            <person name="Taylor A."/>
            <person name="Grigoriev I.V."/>
            <person name="Nagy L.G."/>
            <person name="Martin F."/>
            <person name="Kauserud H."/>
        </authorList>
    </citation>
    <scope>NUCLEOTIDE SEQUENCE</scope>
    <source>
        <strain evidence="5">CBHHK182m</strain>
    </source>
</reference>
<keyword evidence="2" id="KW-0479">Metal-binding</keyword>
<comment type="similarity">
    <text evidence="1">Belongs to the metallo-beta-lactamase superfamily.</text>
</comment>
<evidence type="ECO:0000256" key="3">
    <source>
        <dbReference type="ARBA" id="ARBA00022801"/>
    </source>
</evidence>
<dbReference type="PANTHER" id="PTHR42978">
    <property type="entry name" value="QUORUM-QUENCHING LACTONASE YTNP-RELATED-RELATED"/>
    <property type="match status" value="1"/>
</dbReference>
<keyword evidence="3" id="KW-0378">Hydrolase</keyword>
<organism evidence="5 6">
    <name type="scientific">Mycena metata</name>
    <dbReference type="NCBI Taxonomy" id="1033252"/>
    <lineage>
        <taxon>Eukaryota</taxon>
        <taxon>Fungi</taxon>
        <taxon>Dikarya</taxon>
        <taxon>Basidiomycota</taxon>
        <taxon>Agaricomycotina</taxon>
        <taxon>Agaricomycetes</taxon>
        <taxon>Agaricomycetidae</taxon>
        <taxon>Agaricales</taxon>
        <taxon>Marasmiineae</taxon>
        <taxon>Mycenaceae</taxon>
        <taxon>Mycena</taxon>
    </lineage>
</organism>